<feature type="domain" description="Histidine kinase" evidence="13">
    <location>
        <begin position="149"/>
        <end position="363"/>
    </location>
</feature>
<dbReference type="OrthoDB" id="517825at2"/>
<comment type="catalytic activity">
    <reaction evidence="1">
        <text>ATP + protein L-histidine = ADP + protein N-phospho-L-histidine.</text>
        <dbReference type="EC" id="2.7.13.3"/>
    </reaction>
</comment>
<reference evidence="16" key="1">
    <citation type="submission" date="2015-10" db="EMBL/GenBank/DDBJ databases">
        <authorList>
            <person name="Regsiter A."/>
            <person name="william w."/>
        </authorList>
    </citation>
    <scope>NUCLEOTIDE SEQUENCE [LARGE SCALE GENOMIC DNA]</scope>
</reference>
<keyword evidence="16" id="KW-1185">Reference proteome</keyword>
<evidence type="ECO:0000259" key="14">
    <source>
        <dbReference type="PROSITE" id="PS50110"/>
    </source>
</evidence>
<keyword evidence="5 12" id="KW-0597">Phosphoprotein</keyword>
<dbReference type="GO" id="GO:0005524">
    <property type="term" value="F:ATP binding"/>
    <property type="evidence" value="ECO:0007669"/>
    <property type="project" value="UniProtKB-KW"/>
</dbReference>
<dbReference type="PROSITE" id="PS50110">
    <property type="entry name" value="RESPONSE_REGULATORY"/>
    <property type="match status" value="1"/>
</dbReference>
<sequence>MGDIRILIVEDELLIAKGLAKKLEKLEYVVVGIASSSESALQKVEETQPDIILMDIVIKGDLDGIETAKLIQEKFNIPVIYVTAYADDETLERAEETESYGYILKPFKEREVHAAIKIALKKHQSTLKMQESLKEAQAVTDEKSRFLSIASHDLKTPLTAIQMSAGMLKDYSDKWTEDKKQKHLDRIQTSVSNMNNLLEELLILSRAESGKLIFNPEPTQVVTFCQSIIEEIKPLSQAEHRVLFMSSQEVIHGNLDKPLLRHILMNLLSNAIKYSPNGGTVSLKIHQDGQFIWFEVADEGIGLPMDYQAKLFQQFERASNVGNIKGTGLGLSIVKQAVDLHQGQIKVESEVGKGTIFTVTLPL</sequence>
<dbReference type="AlphaFoldDB" id="A0A1J1LKF9"/>
<dbReference type="InterPro" id="IPR004358">
    <property type="entry name" value="Sig_transdc_His_kin-like_C"/>
</dbReference>
<evidence type="ECO:0000256" key="10">
    <source>
        <dbReference type="ARBA" id="ARBA00023012"/>
    </source>
</evidence>
<dbReference type="SMART" id="SM00388">
    <property type="entry name" value="HisKA"/>
    <property type="match status" value="1"/>
</dbReference>
<evidence type="ECO:0000256" key="8">
    <source>
        <dbReference type="ARBA" id="ARBA00022777"/>
    </source>
</evidence>
<dbReference type="InterPro" id="IPR001789">
    <property type="entry name" value="Sig_transdc_resp-reg_receiver"/>
</dbReference>
<dbReference type="GO" id="GO:0000155">
    <property type="term" value="F:phosphorelay sensor kinase activity"/>
    <property type="evidence" value="ECO:0007669"/>
    <property type="project" value="InterPro"/>
</dbReference>
<evidence type="ECO:0000256" key="9">
    <source>
        <dbReference type="ARBA" id="ARBA00022840"/>
    </source>
</evidence>
<dbReference type="PRINTS" id="PR00344">
    <property type="entry name" value="BCTRLSENSOR"/>
</dbReference>
<dbReference type="FunFam" id="3.30.565.10:FF:000023">
    <property type="entry name" value="PAS domain-containing sensor histidine kinase"/>
    <property type="match status" value="1"/>
</dbReference>
<dbReference type="RefSeq" id="WP_072718843.1">
    <property type="nucleotide sequence ID" value="NZ_LN889796.1"/>
</dbReference>
<dbReference type="InterPro" id="IPR036097">
    <property type="entry name" value="HisK_dim/P_sf"/>
</dbReference>
<keyword evidence="11" id="KW-0472">Membrane</keyword>
<accession>A0A1J1LKF9</accession>
<dbReference type="InterPro" id="IPR003661">
    <property type="entry name" value="HisK_dim/P_dom"/>
</dbReference>
<name>A0A1J1LKF9_9CYAN</name>
<dbReference type="GO" id="GO:0005886">
    <property type="term" value="C:plasma membrane"/>
    <property type="evidence" value="ECO:0007669"/>
    <property type="project" value="UniProtKB-SubCell"/>
</dbReference>
<dbReference type="EMBL" id="CZDF01000148">
    <property type="protein sequence ID" value="CUR32081.1"/>
    <property type="molecule type" value="Genomic_DNA"/>
</dbReference>
<keyword evidence="10" id="KW-0902">Two-component regulatory system</keyword>
<evidence type="ECO:0000256" key="7">
    <source>
        <dbReference type="ARBA" id="ARBA00022741"/>
    </source>
</evidence>
<dbReference type="InterPro" id="IPR005467">
    <property type="entry name" value="His_kinase_dom"/>
</dbReference>
<gene>
    <name evidence="15" type="ORF">PL9214430053</name>
</gene>
<dbReference type="SUPFAM" id="SSF52172">
    <property type="entry name" value="CheY-like"/>
    <property type="match status" value="1"/>
</dbReference>
<dbReference type="Pfam" id="PF00512">
    <property type="entry name" value="HisKA"/>
    <property type="match status" value="1"/>
</dbReference>
<dbReference type="PROSITE" id="PS50109">
    <property type="entry name" value="HIS_KIN"/>
    <property type="match status" value="1"/>
</dbReference>
<dbReference type="InterPro" id="IPR011006">
    <property type="entry name" value="CheY-like_superfamily"/>
</dbReference>
<evidence type="ECO:0000259" key="13">
    <source>
        <dbReference type="PROSITE" id="PS50109"/>
    </source>
</evidence>
<evidence type="ECO:0000256" key="5">
    <source>
        <dbReference type="ARBA" id="ARBA00022553"/>
    </source>
</evidence>
<dbReference type="SUPFAM" id="SSF55874">
    <property type="entry name" value="ATPase domain of HSP90 chaperone/DNA topoisomerase II/histidine kinase"/>
    <property type="match status" value="1"/>
</dbReference>
<dbReference type="Gene3D" id="3.30.565.10">
    <property type="entry name" value="Histidine kinase-like ATPase, C-terminal domain"/>
    <property type="match status" value="1"/>
</dbReference>
<feature type="modified residue" description="4-aspartylphosphate" evidence="12">
    <location>
        <position position="55"/>
    </location>
</feature>
<organism evidence="15 16">
    <name type="scientific">Planktothrix tepida PCC 9214</name>
    <dbReference type="NCBI Taxonomy" id="671072"/>
    <lineage>
        <taxon>Bacteria</taxon>
        <taxon>Bacillati</taxon>
        <taxon>Cyanobacteriota</taxon>
        <taxon>Cyanophyceae</taxon>
        <taxon>Oscillatoriophycideae</taxon>
        <taxon>Oscillatoriales</taxon>
        <taxon>Microcoleaceae</taxon>
        <taxon>Planktothrix</taxon>
    </lineage>
</organism>
<evidence type="ECO:0000313" key="15">
    <source>
        <dbReference type="EMBL" id="CUR32081.1"/>
    </source>
</evidence>
<keyword evidence="8 15" id="KW-0418">Kinase</keyword>
<keyword evidence="7" id="KW-0547">Nucleotide-binding</keyword>
<dbReference type="Pfam" id="PF02518">
    <property type="entry name" value="HATPase_c"/>
    <property type="match status" value="1"/>
</dbReference>
<protein>
    <recommendedName>
        <fullName evidence="3">histidine kinase</fullName>
        <ecNumber evidence="3">2.7.13.3</ecNumber>
    </recommendedName>
</protein>
<evidence type="ECO:0000256" key="2">
    <source>
        <dbReference type="ARBA" id="ARBA00004236"/>
    </source>
</evidence>
<dbReference type="PANTHER" id="PTHR43547:SF2">
    <property type="entry name" value="HYBRID SIGNAL TRANSDUCTION HISTIDINE KINASE C"/>
    <property type="match status" value="1"/>
</dbReference>
<evidence type="ECO:0000256" key="6">
    <source>
        <dbReference type="ARBA" id="ARBA00022679"/>
    </source>
</evidence>
<evidence type="ECO:0000256" key="4">
    <source>
        <dbReference type="ARBA" id="ARBA00022475"/>
    </source>
</evidence>
<evidence type="ECO:0000313" key="16">
    <source>
        <dbReference type="Proteomes" id="UP000184315"/>
    </source>
</evidence>
<feature type="domain" description="Response regulatory" evidence="14">
    <location>
        <begin position="5"/>
        <end position="120"/>
    </location>
</feature>
<dbReference type="SMART" id="SM00387">
    <property type="entry name" value="HATPase_c"/>
    <property type="match status" value="1"/>
</dbReference>
<evidence type="ECO:0000256" key="1">
    <source>
        <dbReference type="ARBA" id="ARBA00000085"/>
    </source>
</evidence>
<dbReference type="InterPro" id="IPR003594">
    <property type="entry name" value="HATPase_dom"/>
</dbReference>
<keyword evidence="6" id="KW-0808">Transferase</keyword>
<dbReference type="CDD" id="cd17534">
    <property type="entry name" value="REC_DC-like"/>
    <property type="match status" value="1"/>
</dbReference>
<evidence type="ECO:0000256" key="11">
    <source>
        <dbReference type="ARBA" id="ARBA00023136"/>
    </source>
</evidence>
<dbReference type="SUPFAM" id="SSF47384">
    <property type="entry name" value="Homodimeric domain of signal transducing histidine kinase"/>
    <property type="match status" value="1"/>
</dbReference>
<keyword evidence="4" id="KW-1003">Cell membrane</keyword>
<dbReference type="SMART" id="SM00448">
    <property type="entry name" value="REC"/>
    <property type="match status" value="1"/>
</dbReference>
<dbReference type="Gene3D" id="1.10.287.130">
    <property type="match status" value="1"/>
</dbReference>
<evidence type="ECO:0000256" key="12">
    <source>
        <dbReference type="PROSITE-ProRule" id="PRU00169"/>
    </source>
</evidence>
<dbReference type="Gene3D" id="3.40.50.2300">
    <property type="match status" value="1"/>
</dbReference>
<dbReference type="STRING" id="671072.PL9214430053"/>
<keyword evidence="9" id="KW-0067">ATP-binding</keyword>
<proteinExistence type="predicted"/>
<comment type="subcellular location">
    <subcellularLocation>
        <location evidence="2">Cell membrane</location>
    </subcellularLocation>
</comment>
<evidence type="ECO:0000256" key="3">
    <source>
        <dbReference type="ARBA" id="ARBA00012438"/>
    </source>
</evidence>
<dbReference type="Proteomes" id="UP000184315">
    <property type="component" value="Unassembled WGS sequence"/>
</dbReference>
<dbReference type="InterPro" id="IPR036890">
    <property type="entry name" value="HATPase_C_sf"/>
</dbReference>
<dbReference type="PANTHER" id="PTHR43547">
    <property type="entry name" value="TWO-COMPONENT HISTIDINE KINASE"/>
    <property type="match status" value="1"/>
</dbReference>
<dbReference type="Pfam" id="PF00072">
    <property type="entry name" value="Response_reg"/>
    <property type="match status" value="1"/>
</dbReference>
<dbReference type="CDD" id="cd00082">
    <property type="entry name" value="HisKA"/>
    <property type="match status" value="1"/>
</dbReference>
<dbReference type="EC" id="2.7.13.3" evidence="3"/>